<evidence type="ECO:0000256" key="4">
    <source>
        <dbReference type="ARBA" id="ARBA00023319"/>
    </source>
</evidence>
<gene>
    <name evidence="9" type="primary">FCRLA</name>
</gene>
<dbReference type="Pfam" id="PF13895">
    <property type="entry name" value="Ig_2"/>
    <property type="match status" value="2"/>
</dbReference>
<reference evidence="9" key="1">
    <citation type="submission" date="2025-08" db="UniProtKB">
        <authorList>
            <consortium name="RefSeq"/>
        </authorList>
    </citation>
    <scope>IDENTIFICATION</scope>
</reference>
<dbReference type="Gene3D" id="2.60.40.10">
    <property type="entry name" value="Immunoglobulins"/>
    <property type="match status" value="2"/>
</dbReference>
<dbReference type="InterPro" id="IPR003598">
    <property type="entry name" value="Ig_sub2"/>
</dbReference>
<dbReference type="CTD" id="84824"/>
<dbReference type="FunCoup" id="A0A2Y9RQ47">
    <property type="interactions" value="337"/>
</dbReference>
<keyword evidence="2" id="KW-0677">Repeat</keyword>
<dbReference type="GO" id="GO:0007166">
    <property type="term" value="P:cell surface receptor signaling pathway"/>
    <property type="evidence" value="ECO:0007669"/>
    <property type="project" value="TreeGrafter"/>
</dbReference>
<dbReference type="InParanoid" id="A0A2Y9RQ47"/>
<evidence type="ECO:0000313" key="8">
    <source>
        <dbReference type="Proteomes" id="UP000248480"/>
    </source>
</evidence>
<dbReference type="SMART" id="SM00409">
    <property type="entry name" value="IG"/>
    <property type="match status" value="2"/>
</dbReference>
<dbReference type="STRING" id="127582.A0A2Y9RQ47"/>
<dbReference type="GO" id="GO:0006955">
    <property type="term" value="P:immune response"/>
    <property type="evidence" value="ECO:0007669"/>
    <property type="project" value="TreeGrafter"/>
</dbReference>
<feature type="signal peptide" evidence="6">
    <location>
        <begin position="1"/>
        <end position="21"/>
    </location>
</feature>
<feature type="chain" id="PRO_5016144343" evidence="6">
    <location>
        <begin position="22"/>
        <end position="369"/>
    </location>
</feature>
<feature type="region of interest" description="Disordered" evidence="5">
    <location>
        <begin position="277"/>
        <end position="321"/>
    </location>
</feature>
<evidence type="ECO:0000259" key="7">
    <source>
        <dbReference type="PROSITE" id="PS50835"/>
    </source>
</evidence>
<evidence type="ECO:0000256" key="6">
    <source>
        <dbReference type="SAM" id="SignalP"/>
    </source>
</evidence>
<dbReference type="SMART" id="SM00408">
    <property type="entry name" value="IGc2"/>
    <property type="match status" value="2"/>
</dbReference>
<keyword evidence="8" id="KW-1185">Reference proteome</keyword>
<dbReference type="Proteomes" id="UP000248480">
    <property type="component" value="Unplaced"/>
</dbReference>
<dbReference type="GO" id="GO:0004888">
    <property type="term" value="F:transmembrane signaling receptor activity"/>
    <property type="evidence" value="ECO:0007669"/>
    <property type="project" value="TreeGrafter"/>
</dbReference>
<dbReference type="FunFam" id="2.60.40.10:FF:000217">
    <property type="entry name" value="High affinity immunoglobulin gamma Fc receptor I"/>
    <property type="match status" value="1"/>
</dbReference>
<dbReference type="SUPFAM" id="SSF48726">
    <property type="entry name" value="Immunoglobulin"/>
    <property type="match status" value="2"/>
</dbReference>
<dbReference type="GeneID" id="101351527"/>
<dbReference type="InterPro" id="IPR036179">
    <property type="entry name" value="Ig-like_dom_sf"/>
</dbReference>
<evidence type="ECO:0000256" key="1">
    <source>
        <dbReference type="ARBA" id="ARBA00022729"/>
    </source>
</evidence>
<sequence length="369" mass="40508">MKLDCVIMAWALYLFLVMFWAAPMPLTMPHSAASLETLRCEGATAPGSVSNQDSNCHTSDNLTGPEEDGFQIKGYTFSKPFHLIVSYDWLILQGPSRPVFEGDSLVLRCRAWQNWPLTQVTFYRDGSALGPPGPDREFTIAVVQEANSGHYHCSGIFKSPGPRSLETASSVAIRVQELFPTPVLRATPSAEPQEGSPVTLNCQTKLPLQRSATRLLFSFYKDDRAVRSRDLSPEFQIPTASEEHSGSYWCEAATKDNQLLKRSLQLEIRVQRLSSTAASPTLTSAPQKPAASETASTEPPGPLPPPTTPSSEDPCLSSPLVVPDPHLHHQMGILLKHVQEVRVLLGHLVIELRDLSGHRKPETTNAPAK</sequence>
<feature type="compositionally biased region" description="Pro residues" evidence="5">
    <location>
        <begin position="299"/>
        <end position="308"/>
    </location>
</feature>
<evidence type="ECO:0000313" key="9">
    <source>
        <dbReference type="RefSeq" id="XP_023595801.1"/>
    </source>
</evidence>
<dbReference type="RefSeq" id="XP_023595801.1">
    <property type="nucleotide sequence ID" value="XM_023740033.1"/>
</dbReference>
<dbReference type="InterPro" id="IPR050488">
    <property type="entry name" value="Ig_Fc_receptor"/>
</dbReference>
<dbReference type="InterPro" id="IPR007110">
    <property type="entry name" value="Ig-like_dom"/>
</dbReference>
<proteinExistence type="predicted"/>
<dbReference type="InterPro" id="IPR013783">
    <property type="entry name" value="Ig-like_fold"/>
</dbReference>
<organism evidence="8 9">
    <name type="scientific">Trichechus manatus latirostris</name>
    <name type="common">Florida manatee</name>
    <dbReference type="NCBI Taxonomy" id="127582"/>
    <lineage>
        <taxon>Eukaryota</taxon>
        <taxon>Metazoa</taxon>
        <taxon>Chordata</taxon>
        <taxon>Craniata</taxon>
        <taxon>Vertebrata</taxon>
        <taxon>Euteleostomi</taxon>
        <taxon>Mammalia</taxon>
        <taxon>Eutheria</taxon>
        <taxon>Afrotheria</taxon>
        <taxon>Sirenia</taxon>
        <taxon>Trichechidae</taxon>
        <taxon>Trichechus</taxon>
    </lineage>
</organism>
<evidence type="ECO:0000256" key="3">
    <source>
        <dbReference type="ARBA" id="ARBA00023157"/>
    </source>
</evidence>
<dbReference type="PROSITE" id="PS50835">
    <property type="entry name" value="IG_LIKE"/>
    <property type="match status" value="2"/>
</dbReference>
<dbReference type="GO" id="GO:0009897">
    <property type="term" value="C:external side of plasma membrane"/>
    <property type="evidence" value="ECO:0007669"/>
    <property type="project" value="TreeGrafter"/>
</dbReference>
<dbReference type="PANTHER" id="PTHR11481:SF71">
    <property type="entry name" value="FC RECEPTOR-LIKE A"/>
    <property type="match status" value="1"/>
</dbReference>
<dbReference type="FunFam" id="2.60.40.10:FF:000651">
    <property type="entry name" value="Fc receptor like 1"/>
    <property type="match status" value="1"/>
</dbReference>
<feature type="compositionally biased region" description="Low complexity" evidence="5">
    <location>
        <begin position="277"/>
        <end position="286"/>
    </location>
</feature>
<dbReference type="PANTHER" id="PTHR11481">
    <property type="entry name" value="IMMUNOGLOBULIN FC RECEPTOR"/>
    <property type="match status" value="1"/>
</dbReference>
<dbReference type="InterPro" id="IPR003599">
    <property type="entry name" value="Ig_sub"/>
</dbReference>
<evidence type="ECO:0000256" key="2">
    <source>
        <dbReference type="ARBA" id="ARBA00022737"/>
    </source>
</evidence>
<feature type="domain" description="Ig-like" evidence="7">
    <location>
        <begin position="80"/>
        <end position="169"/>
    </location>
</feature>
<keyword evidence="3" id="KW-1015">Disulfide bond</keyword>
<evidence type="ECO:0000256" key="5">
    <source>
        <dbReference type="SAM" id="MobiDB-lite"/>
    </source>
</evidence>
<keyword evidence="4" id="KW-0393">Immunoglobulin domain</keyword>
<feature type="domain" description="Ig-like" evidence="7">
    <location>
        <begin position="180"/>
        <end position="267"/>
    </location>
</feature>
<dbReference type="AlphaFoldDB" id="A0A2Y9RQ47"/>
<protein>
    <submittedName>
        <fullName evidence="9">Fc receptor-like A isoform X1</fullName>
    </submittedName>
</protein>
<name>A0A2Y9RQ47_TRIMA</name>
<accession>A0A2Y9RQ47</accession>
<keyword evidence="1 6" id="KW-0732">Signal</keyword>